<reference evidence="1 2" key="1">
    <citation type="submission" date="2023-07" db="EMBL/GenBank/DDBJ databases">
        <title>Genomic Encyclopedia of Type Strains, Phase IV (KMG-IV): sequencing the most valuable type-strain genomes for metagenomic binning, comparative biology and taxonomic classification.</title>
        <authorList>
            <person name="Goeker M."/>
        </authorList>
    </citation>
    <scope>NUCLEOTIDE SEQUENCE [LARGE SCALE GENOMIC DNA]</scope>
    <source>
        <strain evidence="1 2">DSM 27594</strain>
    </source>
</reference>
<organism evidence="1 2">
    <name type="scientific">Neobacillus ginsengisoli</name>
    <dbReference type="NCBI Taxonomy" id="904295"/>
    <lineage>
        <taxon>Bacteria</taxon>
        <taxon>Bacillati</taxon>
        <taxon>Bacillota</taxon>
        <taxon>Bacilli</taxon>
        <taxon>Bacillales</taxon>
        <taxon>Bacillaceae</taxon>
        <taxon>Neobacillus</taxon>
    </lineage>
</organism>
<name>A0ABT9Y4J2_9BACI</name>
<proteinExistence type="predicted"/>
<dbReference type="EMBL" id="JAUSTW010000016">
    <property type="protein sequence ID" value="MDQ0202092.1"/>
    <property type="molecule type" value="Genomic_DNA"/>
</dbReference>
<dbReference type="Proteomes" id="UP001224122">
    <property type="component" value="Unassembled WGS sequence"/>
</dbReference>
<protein>
    <submittedName>
        <fullName evidence="1">Uncharacterized protein</fullName>
    </submittedName>
</protein>
<sequence>MKIVIYINNQKSFKRVLEPYATSGCKVKLPVKTIRAK</sequence>
<accession>A0ABT9Y4J2</accession>
<gene>
    <name evidence="1" type="ORF">J2S10_005321</name>
</gene>
<comment type="caution">
    <text evidence="1">The sequence shown here is derived from an EMBL/GenBank/DDBJ whole genome shotgun (WGS) entry which is preliminary data.</text>
</comment>
<evidence type="ECO:0000313" key="2">
    <source>
        <dbReference type="Proteomes" id="UP001224122"/>
    </source>
</evidence>
<evidence type="ECO:0000313" key="1">
    <source>
        <dbReference type="EMBL" id="MDQ0202092.1"/>
    </source>
</evidence>
<keyword evidence="2" id="KW-1185">Reference proteome</keyword>